<reference evidence="2 3" key="1">
    <citation type="submission" date="2014-10" db="EMBL/GenBank/DDBJ databases">
        <title>Genome sequence of Novosphingobium malaysiense MUSC 273(T).</title>
        <authorList>
            <person name="Lee L.-H."/>
        </authorList>
    </citation>
    <scope>NUCLEOTIDE SEQUENCE [LARGE SCALE GENOMIC DNA]</scope>
    <source>
        <strain evidence="2 3">MUSC 273</strain>
    </source>
</reference>
<dbReference type="CDD" id="cd10148">
    <property type="entry name" value="CsoR-like_DUF156"/>
    <property type="match status" value="1"/>
</dbReference>
<dbReference type="Gene3D" id="1.20.58.1000">
    <property type="entry name" value="Metal-sensitive repressor, helix protomer"/>
    <property type="match status" value="1"/>
</dbReference>
<evidence type="ECO:0000256" key="1">
    <source>
        <dbReference type="ARBA" id="ARBA00005260"/>
    </source>
</evidence>
<dbReference type="Pfam" id="PF02583">
    <property type="entry name" value="Trns_repr_metal"/>
    <property type="match status" value="1"/>
</dbReference>
<organism evidence="2 3">
    <name type="scientific">Novosphingobium malaysiense</name>
    <dbReference type="NCBI Taxonomy" id="1348853"/>
    <lineage>
        <taxon>Bacteria</taxon>
        <taxon>Pseudomonadati</taxon>
        <taxon>Pseudomonadota</taxon>
        <taxon>Alphaproteobacteria</taxon>
        <taxon>Sphingomonadales</taxon>
        <taxon>Sphingomonadaceae</taxon>
        <taxon>Novosphingobium</taxon>
    </lineage>
</organism>
<gene>
    <name evidence="2" type="ORF">LK12_03825</name>
</gene>
<keyword evidence="3" id="KW-1185">Reference proteome</keyword>
<dbReference type="PANTHER" id="PTHR33677:SF3">
    <property type="entry name" value="COPPER-SENSING TRANSCRIPTIONAL REPRESSOR RICR"/>
    <property type="match status" value="1"/>
</dbReference>
<dbReference type="GO" id="GO:0046872">
    <property type="term" value="F:metal ion binding"/>
    <property type="evidence" value="ECO:0007669"/>
    <property type="project" value="InterPro"/>
</dbReference>
<dbReference type="Proteomes" id="UP000031057">
    <property type="component" value="Unassembled WGS sequence"/>
</dbReference>
<name>A0A0B1ZRD3_9SPHN</name>
<dbReference type="EMBL" id="JTDI01000001">
    <property type="protein sequence ID" value="KHK93710.1"/>
    <property type="molecule type" value="Genomic_DNA"/>
</dbReference>
<accession>A0A0B1ZRD3</accession>
<dbReference type="OrthoDB" id="9811244at2"/>
<evidence type="ECO:0000313" key="3">
    <source>
        <dbReference type="Proteomes" id="UP000031057"/>
    </source>
</evidence>
<comment type="caution">
    <text evidence="2">The sequence shown here is derived from an EMBL/GenBank/DDBJ whole genome shotgun (WGS) entry which is preliminary data.</text>
</comment>
<protein>
    <submittedName>
        <fullName evidence="2">Copper-sensing transcriptional repressor CsoR family protein</fullName>
    </submittedName>
</protein>
<dbReference type="PANTHER" id="PTHR33677">
    <property type="entry name" value="TRANSCRIPTIONAL REPRESSOR FRMR-RELATED"/>
    <property type="match status" value="1"/>
</dbReference>
<dbReference type="RefSeq" id="WP_039280293.1">
    <property type="nucleotide sequence ID" value="NZ_JTDI01000001.1"/>
</dbReference>
<comment type="similarity">
    <text evidence="1">Belongs to the FrmR/RcnR family.</text>
</comment>
<proteinExistence type="inferred from homology"/>
<dbReference type="InterPro" id="IPR038390">
    <property type="entry name" value="Metal_Tscrpt_repr_sf"/>
</dbReference>
<evidence type="ECO:0000313" key="2">
    <source>
        <dbReference type="EMBL" id="KHK93710.1"/>
    </source>
</evidence>
<dbReference type="AlphaFoldDB" id="A0A0B1ZRD3"/>
<dbReference type="InterPro" id="IPR003735">
    <property type="entry name" value="Metal_Tscrpt_repr"/>
</dbReference>
<dbReference type="GO" id="GO:0045892">
    <property type="term" value="P:negative regulation of DNA-templated transcription"/>
    <property type="evidence" value="ECO:0007669"/>
    <property type="project" value="UniProtKB-ARBA"/>
</dbReference>
<dbReference type="GO" id="GO:0003677">
    <property type="term" value="F:DNA binding"/>
    <property type="evidence" value="ECO:0007669"/>
    <property type="project" value="InterPro"/>
</dbReference>
<sequence>MSDKFSREIARMRRIEGQARGIAKMMEEDRYCIDILQQFAAMEAALRSARMEVLKIHASHCLEEAIELGSKGDQRAKIAELIALLEKQAR</sequence>
<dbReference type="STRING" id="1348853.LK12_03825"/>